<evidence type="ECO:0000313" key="2">
    <source>
        <dbReference type="EMBL" id="KAK4077683.1"/>
    </source>
</evidence>
<comment type="caution">
    <text evidence="2">The sequence shown here is derived from an EMBL/GenBank/DDBJ whole genome shotgun (WGS) entry which is preliminary data.</text>
</comment>
<feature type="region of interest" description="Disordered" evidence="1">
    <location>
        <begin position="745"/>
        <end position="765"/>
    </location>
</feature>
<dbReference type="Proteomes" id="UP001287286">
    <property type="component" value="Unassembled WGS sequence"/>
</dbReference>
<dbReference type="EMBL" id="JAWRVI010000092">
    <property type="protein sequence ID" value="KAK4077683.1"/>
    <property type="molecule type" value="Genomic_DNA"/>
</dbReference>
<feature type="region of interest" description="Disordered" evidence="1">
    <location>
        <begin position="1"/>
        <end position="48"/>
    </location>
</feature>
<protein>
    <submittedName>
        <fullName evidence="2">Uncharacterized protein</fullName>
    </submittedName>
</protein>
<feature type="region of interest" description="Disordered" evidence="1">
    <location>
        <begin position="538"/>
        <end position="605"/>
    </location>
</feature>
<sequence>MGGSYKVHIHQASSRGHSVGSSSHSSSAAASSSAASTRQSTSSGTRRVYSANGYTSNVVGSSNGALVMNHNQTGYVANSPSPGYGASRFGLFKLDDQTSYSRRLGRGVIQSLGGCMVRGSLLQELEGADTSLPEDASIPDNAGTGCERFQARAVTGRSWARARTTLIALTGQLAGKPSDENRLRLQRHHVHQVAVTRSATVEVLCGVVSAMHQFARKSADVGDGPKFKDAHALPPSSCRRDAQRRHVQWRPTASLRASFTLGVFLLNRLLVLLLCRTGILVQHPTLDKGFGIRAMRDLIVELVLEHAPFELRPATQVSSPALGQFMLLSFFRARVLIRLAAAHQRRGAESRPSTITYLSLLGTVRPMHQMVLERVLPCVVGADRRDGRLVDGGGVAALLLVGGFGHGVGRAVAYRKYRTRIDARKAATWAGRVRSLCSCSDEAAGSSLSAVNVQRYDEVRWVGAGGQEGGEAWAARGGRQEALLCIALSSAAGLCSMQPWPAGLFEPAAAAAALRRLDARVCVAVMSCEQPSSPAPVVIVGGGSPGGANGRTSNGELERGAEAPQVRLSPVTVEDWGGRGGDGGDPDGSQRRPPGHQGHLPSRALSTAPVILSMGACTLRPRRRPMCPANISVALTAKSPAPAGHGLSVQYCARLRSFISRSASHHASAPAPSSPAREPSRCIRRFLIPCPINASSVSRSRSTPNDATAPPRNGRRASVLTSEGSSCNMSSAVCASSSANRLVPGVCDDQTTPNGRPPRLAAQDGSLQARYRRTYRACWLGRGKGLDVITKAPKRLHIVVLGKSPVCGAQGDPL</sequence>
<feature type="compositionally biased region" description="Polar residues" evidence="1">
    <location>
        <begin position="695"/>
        <end position="706"/>
    </location>
</feature>
<reference evidence="2 3" key="1">
    <citation type="journal article" date="2024" name="Microbiol. Resour. Announc.">
        <title>Genome annotations for the ascomycete fungi Trichoderma harzianum, Trichoderma aggressivum, and Purpureocillium lilacinum.</title>
        <authorList>
            <person name="Beijen E.P.W."/>
            <person name="Ohm R.A."/>
        </authorList>
    </citation>
    <scope>NUCLEOTIDE SEQUENCE [LARGE SCALE GENOMIC DNA]</scope>
    <source>
        <strain evidence="2 3">CBS 150709</strain>
    </source>
</reference>
<keyword evidence="3" id="KW-1185">Reference proteome</keyword>
<accession>A0ABR0BIM3</accession>
<evidence type="ECO:0000256" key="1">
    <source>
        <dbReference type="SAM" id="MobiDB-lite"/>
    </source>
</evidence>
<feature type="region of interest" description="Disordered" evidence="1">
    <location>
        <begin position="695"/>
        <end position="722"/>
    </location>
</feature>
<organism evidence="2 3">
    <name type="scientific">Purpureocillium lilacinum</name>
    <name type="common">Paecilomyces lilacinus</name>
    <dbReference type="NCBI Taxonomy" id="33203"/>
    <lineage>
        <taxon>Eukaryota</taxon>
        <taxon>Fungi</taxon>
        <taxon>Dikarya</taxon>
        <taxon>Ascomycota</taxon>
        <taxon>Pezizomycotina</taxon>
        <taxon>Sordariomycetes</taxon>
        <taxon>Hypocreomycetidae</taxon>
        <taxon>Hypocreales</taxon>
        <taxon>Ophiocordycipitaceae</taxon>
        <taxon>Purpureocillium</taxon>
    </lineage>
</organism>
<name>A0ABR0BIM3_PURLI</name>
<feature type="compositionally biased region" description="Low complexity" evidence="1">
    <location>
        <begin position="11"/>
        <end position="48"/>
    </location>
</feature>
<evidence type="ECO:0000313" key="3">
    <source>
        <dbReference type="Proteomes" id="UP001287286"/>
    </source>
</evidence>
<feature type="compositionally biased region" description="Gly residues" evidence="1">
    <location>
        <begin position="540"/>
        <end position="549"/>
    </location>
</feature>
<gene>
    <name evidence="2" type="ORF">Purlil1_12187</name>
</gene>
<proteinExistence type="predicted"/>